<proteinExistence type="predicted"/>
<dbReference type="EMBL" id="UINC01083464">
    <property type="protein sequence ID" value="SVC29200.1"/>
    <property type="molecule type" value="Genomic_DNA"/>
</dbReference>
<evidence type="ECO:0000313" key="1">
    <source>
        <dbReference type="EMBL" id="SVC29200.1"/>
    </source>
</evidence>
<reference evidence="1" key="1">
    <citation type="submission" date="2018-05" db="EMBL/GenBank/DDBJ databases">
        <authorList>
            <person name="Lanie J.A."/>
            <person name="Ng W.-L."/>
            <person name="Kazmierczak K.M."/>
            <person name="Andrzejewski T.M."/>
            <person name="Davidsen T.M."/>
            <person name="Wayne K.J."/>
            <person name="Tettelin H."/>
            <person name="Glass J.I."/>
            <person name="Rusch D."/>
            <person name="Podicherti R."/>
            <person name="Tsui H.-C.T."/>
            <person name="Winkler M.E."/>
        </authorList>
    </citation>
    <scope>NUCLEOTIDE SEQUENCE</scope>
</reference>
<protein>
    <submittedName>
        <fullName evidence="1">Uncharacterized protein</fullName>
    </submittedName>
</protein>
<dbReference type="AlphaFoldDB" id="A0A382KXK3"/>
<accession>A0A382KXK3</accession>
<sequence length="57" mass="6049">MGLSNVRLAHNVIPITSRSGKSDAQGLSVIPAVKEVPGANSGTRLLCHRVSLWARQV</sequence>
<gene>
    <name evidence="1" type="ORF">METZ01_LOCUS282054</name>
</gene>
<name>A0A382KXK3_9ZZZZ</name>
<organism evidence="1">
    <name type="scientific">marine metagenome</name>
    <dbReference type="NCBI Taxonomy" id="408172"/>
    <lineage>
        <taxon>unclassified sequences</taxon>
        <taxon>metagenomes</taxon>
        <taxon>ecological metagenomes</taxon>
    </lineage>
</organism>